<proteinExistence type="predicted"/>
<accession>A0A2P2P0J9</accession>
<organism evidence="1">
    <name type="scientific">Rhizophora mucronata</name>
    <name type="common">Asiatic mangrove</name>
    <dbReference type="NCBI Taxonomy" id="61149"/>
    <lineage>
        <taxon>Eukaryota</taxon>
        <taxon>Viridiplantae</taxon>
        <taxon>Streptophyta</taxon>
        <taxon>Embryophyta</taxon>
        <taxon>Tracheophyta</taxon>
        <taxon>Spermatophyta</taxon>
        <taxon>Magnoliopsida</taxon>
        <taxon>eudicotyledons</taxon>
        <taxon>Gunneridae</taxon>
        <taxon>Pentapetalae</taxon>
        <taxon>rosids</taxon>
        <taxon>fabids</taxon>
        <taxon>Malpighiales</taxon>
        <taxon>Rhizophoraceae</taxon>
        <taxon>Rhizophora</taxon>
    </lineage>
</organism>
<name>A0A2P2P0J9_RHIMU</name>
<evidence type="ECO:0000313" key="1">
    <source>
        <dbReference type="EMBL" id="MBX48189.1"/>
    </source>
</evidence>
<protein>
    <submittedName>
        <fullName evidence="1">Uncharacterized protein</fullName>
    </submittedName>
</protein>
<sequence>MLRPRIKKHWSPSALHPST</sequence>
<dbReference type="EMBL" id="GGEC01067705">
    <property type="protein sequence ID" value="MBX48189.1"/>
    <property type="molecule type" value="Transcribed_RNA"/>
</dbReference>
<dbReference type="AlphaFoldDB" id="A0A2P2P0J9"/>
<reference evidence="1" key="1">
    <citation type="submission" date="2018-02" db="EMBL/GenBank/DDBJ databases">
        <title>Rhizophora mucronata_Transcriptome.</title>
        <authorList>
            <person name="Meera S.P."/>
            <person name="Sreeshan A."/>
            <person name="Augustine A."/>
        </authorList>
    </citation>
    <scope>NUCLEOTIDE SEQUENCE</scope>
    <source>
        <tissue evidence="1">Leaf</tissue>
    </source>
</reference>